<dbReference type="Proteomes" id="UP000500953">
    <property type="component" value="Chromosome"/>
</dbReference>
<keyword evidence="1" id="KW-0175">Coiled coil</keyword>
<organism evidence="2 3">
    <name type="scientific">Nocardia terpenica</name>
    <dbReference type="NCBI Taxonomy" id="455432"/>
    <lineage>
        <taxon>Bacteria</taxon>
        <taxon>Bacillati</taxon>
        <taxon>Actinomycetota</taxon>
        <taxon>Actinomycetes</taxon>
        <taxon>Mycobacteriales</taxon>
        <taxon>Nocardiaceae</taxon>
        <taxon>Nocardia</taxon>
    </lineage>
</organism>
<name>A0A6G9ZE49_9NOCA</name>
<evidence type="ECO:0000313" key="3">
    <source>
        <dbReference type="Proteomes" id="UP000500953"/>
    </source>
</evidence>
<evidence type="ECO:0000313" key="2">
    <source>
        <dbReference type="EMBL" id="QIS23724.1"/>
    </source>
</evidence>
<accession>A0A6G9ZE49</accession>
<dbReference type="RefSeq" id="WP_167491043.1">
    <property type="nucleotide sequence ID" value="NZ_CP046173.1"/>
</dbReference>
<proteinExistence type="predicted"/>
<evidence type="ECO:0008006" key="4">
    <source>
        <dbReference type="Google" id="ProtNLM"/>
    </source>
</evidence>
<evidence type="ECO:0000256" key="1">
    <source>
        <dbReference type="SAM" id="Coils"/>
    </source>
</evidence>
<feature type="coiled-coil region" evidence="1">
    <location>
        <begin position="28"/>
        <end position="55"/>
    </location>
</feature>
<reference evidence="2 3" key="1">
    <citation type="journal article" date="2019" name="ACS Chem. Biol.">
        <title>Identification and Mobilization of a Cryptic Antibiotic Biosynthesis Gene Locus from a Human-Pathogenic Nocardia Isolate.</title>
        <authorList>
            <person name="Herisse M."/>
            <person name="Ishida K."/>
            <person name="Porter J.L."/>
            <person name="Howden B."/>
            <person name="Hertweck C."/>
            <person name="Stinear T.P."/>
            <person name="Pidot S.J."/>
        </authorList>
    </citation>
    <scope>NUCLEOTIDE SEQUENCE [LARGE SCALE GENOMIC DNA]</scope>
    <source>
        <strain evidence="2 3">AUSMDU00012715</strain>
    </source>
</reference>
<dbReference type="AlphaFoldDB" id="A0A6G9ZE49"/>
<sequence>MPPASPLPAGDPHRVITGPDGAVDVIVSLSEYQQLKAAREELDRLRAEHTRRQVAEQVRDGMAQFEADPASFRTLTREDLLRDDVFDRP</sequence>
<dbReference type="EMBL" id="CP046173">
    <property type="protein sequence ID" value="QIS23724.1"/>
    <property type="molecule type" value="Genomic_DNA"/>
</dbReference>
<gene>
    <name evidence="2" type="ORF">F6W96_41030</name>
</gene>
<protein>
    <recommendedName>
        <fullName evidence="4">Antitoxin</fullName>
    </recommendedName>
</protein>